<gene>
    <name evidence="5" type="ORF">FHS09_002872</name>
</gene>
<dbReference type="GO" id="GO:0005975">
    <property type="term" value="P:carbohydrate metabolic process"/>
    <property type="evidence" value="ECO:0007669"/>
    <property type="project" value="InterPro"/>
</dbReference>
<dbReference type="EMBL" id="JACHWZ010000013">
    <property type="protein sequence ID" value="MBB3062028.1"/>
    <property type="molecule type" value="Genomic_DNA"/>
</dbReference>
<reference evidence="5 6" key="1">
    <citation type="submission" date="2020-08" db="EMBL/GenBank/DDBJ databases">
        <title>Genomic Encyclopedia of Type Strains, Phase III (KMG-III): the genomes of soil and plant-associated and newly described type strains.</title>
        <authorList>
            <person name="Whitman W."/>
        </authorList>
    </citation>
    <scope>NUCLEOTIDE SEQUENCE [LARGE SCALE GENOMIC DNA]</scope>
    <source>
        <strain evidence="5 6">CECT 8799</strain>
    </source>
</reference>
<evidence type="ECO:0000256" key="4">
    <source>
        <dbReference type="HAMAP-Rule" id="MF_00929"/>
    </source>
</evidence>
<dbReference type="Gene3D" id="1.50.10.10">
    <property type="match status" value="1"/>
</dbReference>
<evidence type="ECO:0000256" key="1">
    <source>
        <dbReference type="ARBA" id="ARBA00001470"/>
    </source>
</evidence>
<organism evidence="5 6">
    <name type="scientific">Microbulbifer rhizosphaerae</name>
    <dbReference type="NCBI Taxonomy" id="1562603"/>
    <lineage>
        <taxon>Bacteria</taxon>
        <taxon>Pseudomonadati</taxon>
        <taxon>Pseudomonadota</taxon>
        <taxon>Gammaproteobacteria</taxon>
        <taxon>Cellvibrionales</taxon>
        <taxon>Microbulbiferaceae</taxon>
        <taxon>Microbulbifer</taxon>
    </lineage>
</organism>
<comment type="similarity">
    <text evidence="4">Belongs to the cellobiose 2-epimerase family.</text>
</comment>
<comment type="caution">
    <text evidence="5">The sequence shown here is derived from an EMBL/GenBank/DDBJ whole genome shotgun (WGS) entry which is preliminary data.</text>
</comment>
<dbReference type="InterPro" id="IPR012341">
    <property type="entry name" value="6hp_glycosidase-like_sf"/>
</dbReference>
<keyword evidence="6" id="KW-1185">Reference proteome</keyword>
<accession>A0A7W4WD38</accession>
<dbReference type="Pfam" id="PF07221">
    <property type="entry name" value="GlcNAc_2-epim"/>
    <property type="match status" value="1"/>
</dbReference>
<dbReference type="InterPro" id="IPR008928">
    <property type="entry name" value="6-hairpin_glycosidase_sf"/>
</dbReference>
<dbReference type="Proteomes" id="UP000535937">
    <property type="component" value="Unassembled WGS sequence"/>
</dbReference>
<comment type="function">
    <text evidence="4">Catalyzes the reversible epimerization of cellobiose to 4-O-beta-D-glucopyranosyl-D-mannose (Glc-Man).</text>
</comment>
<evidence type="ECO:0000256" key="3">
    <source>
        <dbReference type="ARBA" id="ARBA00023235"/>
    </source>
</evidence>
<comment type="catalytic activity">
    <reaction evidence="1 4">
        <text>D-cellobiose = beta-D-glucosyl-(1-&gt;4)-D-mannopyranose</text>
        <dbReference type="Rhea" id="RHEA:23384"/>
        <dbReference type="ChEBI" id="CHEBI:17057"/>
        <dbReference type="ChEBI" id="CHEBI:47931"/>
        <dbReference type="EC" id="5.1.3.11"/>
    </reaction>
</comment>
<comment type="similarity">
    <text evidence="2">Belongs to the N-acylglucosamine 2-epimerase family.</text>
</comment>
<dbReference type="GO" id="GO:0047736">
    <property type="term" value="F:cellobiose epimerase activity"/>
    <property type="evidence" value="ECO:0007669"/>
    <property type="project" value="UniProtKB-UniRule"/>
</dbReference>
<dbReference type="RefSeq" id="WP_183460963.1">
    <property type="nucleotide sequence ID" value="NZ_JACHWZ010000013.1"/>
</dbReference>
<dbReference type="EC" id="5.1.3.11" evidence="4"/>
<dbReference type="SUPFAM" id="SSF48208">
    <property type="entry name" value="Six-hairpin glycosidases"/>
    <property type="match status" value="1"/>
</dbReference>
<protein>
    <recommendedName>
        <fullName evidence="4">Cellobiose 2-epimerase</fullName>
        <shortName evidence="4">CE</shortName>
        <ecNumber evidence="4">5.1.3.11</ecNumber>
    </recommendedName>
</protein>
<evidence type="ECO:0000256" key="2">
    <source>
        <dbReference type="ARBA" id="ARBA00008558"/>
    </source>
</evidence>
<evidence type="ECO:0000313" key="5">
    <source>
        <dbReference type="EMBL" id="MBB3062028.1"/>
    </source>
</evidence>
<keyword evidence="3 4" id="KW-0413">Isomerase</keyword>
<evidence type="ECO:0000313" key="6">
    <source>
        <dbReference type="Proteomes" id="UP000535937"/>
    </source>
</evidence>
<proteinExistence type="inferred from homology"/>
<sequence length="435" mass="50594">MDILPIKDGSAARLPGPAFCAELQEEFSRQLLSIADWWLENALDRNLGGFFGEVSVRGTPDLQADKGVVLNARILWFFSELCLYLESPEYIAKYRHLADRAFRYFVERFDDKVHGGAVWSVDYQGKIVDGTKKTYAQAFSIYALSSYYRLSKDRLALDKALSYFELIEKNCVDRELGGYWEAVGRDWLPIEDVRLSDKDMNAPKTMNNHLHVMEAYTGLYRTSKKREVKGALTKSIQWFCEKILDKKSGHLRLFLNRDWTDISTSFSYGHDIEASWLLAEALENLGNPHLESEFSPCIHTLSGSCLREGIGEYGQVLDTYDFSLQTRHTDSEWWVQAEALVGFLNAWQSTGEERYWKAFLRVWQFVKDHQIDWEDGEWLYHSTLDRREEDQNYKAGFWKGPYHNGRAMMEVCRRIKSLSLYGNKNRADRNYEIAD</sequence>
<dbReference type="HAMAP" id="MF_00929">
    <property type="entry name" value="Cellobiose_2_epim"/>
    <property type="match status" value="1"/>
</dbReference>
<name>A0A7W4WD38_9GAMM</name>
<dbReference type="InterPro" id="IPR028584">
    <property type="entry name" value="Cellobiose_2_epim"/>
</dbReference>
<dbReference type="InterPro" id="IPR010819">
    <property type="entry name" value="AGE/CE"/>
</dbReference>
<dbReference type="AlphaFoldDB" id="A0A7W4WD38"/>
<dbReference type="PANTHER" id="PTHR15108">
    <property type="entry name" value="N-ACYLGLUCOSAMINE-2-EPIMERASE"/>
    <property type="match status" value="1"/>
</dbReference>